<dbReference type="InterPro" id="IPR000357">
    <property type="entry name" value="HEAT"/>
</dbReference>
<feature type="repeat" description="HEAT" evidence="2">
    <location>
        <begin position="479"/>
        <end position="517"/>
    </location>
</feature>
<feature type="repeat" description="HEAT" evidence="2">
    <location>
        <begin position="201"/>
        <end position="238"/>
    </location>
</feature>
<dbReference type="InterPro" id="IPR051023">
    <property type="entry name" value="PP2A_Regulatory_Subunit_A"/>
</dbReference>
<accession>A0A151Z420</accession>
<reference evidence="4 5" key="1">
    <citation type="submission" date="2015-12" db="EMBL/GenBank/DDBJ databases">
        <title>Dictyostelia acquired genes for synthesis and detection of signals that induce cell-type specialization by lateral gene transfer from prokaryotes.</title>
        <authorList>
            <person name="Gloeckner G."/>
            <person name="Schaap P."/>
        </authorList>
    </citation>
    <scope>NUCLEOTIDE SEQUENCE [LARGE SCALE GENOMIC DNA]</scope>
    <source>
        <strain evidence="4 5">TK</strain>
    </source>
</reference>
<dbReference type="InterPro" id="IPR021133">
    <property type="entry name" value="HEAT_type_2"/>
</dbReference>
<evidence type="ECO:0000313" key="4">
    <source>
        <dbReference type="EMBL" id="KYQ88712.1"/>
    </source>
</evidence>
<feature type="repeat" description="HEAT" evidence="2">
    <location>
        <begin position="122"/>
        <end position="160"/>
    </location>
</feature>
<dbReference type="InterPro" id="IPR011989">
    <property type="entry name" value="ARM-like"/>
</dbReference>
<feature type="repeat" description="HEAT" evidence="2">
    <location>
        <begin position="362"/>
        <end position="400"/>
    </location>
</feature>
<comment type="caution">
    <text evidence="4">The sequence shown here is derived from an EMBL/GenBank/DDBJ whole genome shotgun (WGS) entry which is preliminary data.</text>
</comment>
<dbReference type="AlphaFoldDB" id="A0A151Z420"/>
<name>A0A151Z420_TIELA</name>
<dbReference type="Pfam" id="PF02985">
    <property type="entry name" value="HEAT"/>
    <property type="match status" value="2"/>
</dbReference>
<dbReference type="EMBL" id="LODT01000048">
    <property type="protein sequence ID" value="KYQ88712.1"/>
    <property type="molecule type" value="Genomic_DNA"/>
</dbReference>
<dbReference type="OrthoDB" id="340346at2759"/>
<dbReference type="PROSITE" id="PS50077">
    <property type="entry name" value="HEAT_REPEAT"/>
    <property type="match status" value="6"/>
</dbReference>
<dbReference type="Gene3D" id="1.25.10.10">
    <property type="entry name" value="Leucine-rich Repeat Variant"/>
    <property type="match status" value="1"/>
</dbReference>
<dbReference type="Proteomes" id="UP000076078">
    <property type="component" value="Unassembled WGS sequence"/>
</dbReference>
<protein>
    <submittedName>
        <fullName evidence="4">Protein phosphatase 4 regulatory subunit 1</fullName>
    </submittedName>
</protein>
<dbReference type="InParanoid" id="A0A151Z420"/>
<dbReference type="PANTHER" id="PTHR10648:SF1">
    <property type="entry name" value="SERINE_THREONINE-PROTEIN PHOSPHATASE 4 REGULATORY SUBUNIT 1"/>
    <property type="match status" value="1"/>
</dbReference>
<keyword evidence="1" id="KW-0677">Repeat</keyword>
<feature type="repeat" description="HEAT" evidence="2">
    <location>
        <begin position="161"/>
        <end position="200"/>
    </location>
</feature>
<keyword evidence="5" id="KW-1185">Reference proteome</keyword>
<evidence type="ECO:0000256" key="1">
    <source>
        <dbReference type="ARBA" id="ARBA00022737"/>
    </source>
</evidence>
<feature type="region of interest" description="Disordered" evidence="3">
    <location>
        <begin position="520"/>
        <end position="550"/>
    </location>
</feature>
<proteinExistence type="predicted"/>
<dbReference type="InterPro" id="IPR016024">
    <property type="entry name" value="ARM-type_fold"/>
</dbReference>
<dbReference type="SUPFAM" id="SSF48371">
    <property type="entry name" value="ARM repeat"/>
    <property type="match status" value="1"/>
</dbReference>
<evidence type="ECO:0000313" key="5">
    <source>
        <dbReference type="Proteomes" id="UP000076078"/>
    </source>
</evidence>
<organism evidence="4 5">
    <name type="scientific">Tieghemostelium lacteum</name>
    <name type="common">Slime mold</name>
    <name type="synonym">Dictyostelium lacteum</name>
    <dbReference type="NCBI Taxonomy" id="361077"/>
    <lineage>
        <taxon>Eukaryota</taxon>
        <taxon>Amoebozoa</taxon>
        <taxon>Evosea</taxon>
        <taxon>Eumycetozoa</taxon>
        <taxon>Dictyostelia</taxon>
        <taxon>Dictyosteliales</taxon>
        <taxon>Raperosteliaceae</taxon>
        <taxon>Tieghemostelium</taxon>
    </lineage>
</organism>
<evidence type="ECO:0000256" key="3">
    <source>
        <dbReference type="SAM" id="MobiDB-lite"/>
    </source>
</evidence>
<gene>
    <name evidence="4" type="ORF">DLAC_10733</name>
</gene>
<dbReference type="STRING" id="361077.A0A151Z420"/>
<sequence>MSDFIGFLSNQSSNEFGSQEQYPDEGVNDYVIDDSLPLLVKIQKYASSGIVLHRLYVVREFSEVIQQEFEQANAILLTIIDELVNDPEPVIRQALVEQIPQISSCFLQSGGDEGYTKILHSLLPHVARLTTDSNPQVRMSAVEALQEMAKLIKTEDQETNLIPFLKSLVNDSTDEEHRVQAANLCHNLSPILGVHLTKQSILPFVIKLASDSSFRVRKAMALNLGNICQILGTKDTTEILLPVYLQLAQDEMWIVRKGCAEVLVIVSQNISPIERYSKLINVFEQFVVEDSSRWVNNTAFQNLGPFIATFDGSQVTPKLIRYFTDMINPSSIKFPDSDLITRCAFNFPAVLMTIGQARWNELKDTYITLVSDTNWKVRRSLSHSIHEIAKILGQNETKQSLLSSFNLFLQDLDEVKVGVIKNFYDFLLCLDPGQLRESYIPIISTIVSDPNKWRFRKLIAKQLGKMCDLFSFRIVLNELAPFLILLLNDSVCKVRNYAASSVGNLILKILNYNIEQHQQQQQQLNNNSNNNNNNSNINNNTSSPSTTENETQILTEQKDQILNQIKQLGTNQAYYNRQVYIKICSYLIDQIDSSYFEANFLPTLLNLTKDPVPNVRIVIGETLSSKISKHDYFSSNEAIQNALSNLRVDNDRDVLYFSNVN</sequence>
<dbReference type="GO" id="GO:0019888">
    <property type="term" value="F:protein phosphatase regulator activity"/>
    <property type="evidence" value="ECO:0007669"/>
    <property type="project" value="TreeGrafter"/>
</dbReference>
<evidence type="ECO:0000256" key="2">
    <source>
        <dbReference type="PROSITE-ProRule" id="PRU00103"/>
    </source>
</evidence>
<dbReference type="PANTHER" id="PTHR10648">
    <property type="entry name" value="SERINE/THREONINE-PROTEIN PHOSPHATASE PP2A 65 KDA REGULATORY SUBUNIT"/>
    <property type="match status" value="1"/>
</dbReference>
<feature type="repeat" description="HEAT" evidence="2">
    <location>
        <begin position="240"/>
        <end position="278"/>
    </location>
</feature>
<dbReference type="GO" id="GO:0005737">
    <property type="term" value="C:cytoplasm"/>
    <property type="evidence" value="ECO:0007669"/>
    <property type="project" value="TreeGrafter"/>
</dbReference>
<dbReference type="OMA" id="KFFNLCS"/>